<evidence type="ECO:0000256" key="1">
    <source>
        <dbReference type="ARBA" id="ARBA00004141"/>
    </source>
</evidence>
<reference evidence="6" key="1">
    <citation type="journal article" date="2014" name="Int. J. Syst. Evol. Microbiol.">
        <title>Complete genome sequence of Corynebacterium casei LMG S-19264T (=DSM 44701T), isolated from a smear-ripened cheese.</title>
        <authorList>
            <consortium name="US DOE Joint Genome Institute (JGI-PGF)"/>
            <person name="Walter F."/>
            <person name="Albersmeier A."/>
            <person name="Kalinowski J."/>
            <person name="Ruckert C."/>
        </authorList>
    </citation>
    <scope>NUCLEOTIDE SEQUENCE</scope>
    <source>
        <strain evidence="6">JCM 5069</strain>
    </source>
</reference>
<sequence>MERHPRARIELVRHPQPPCLHGFKLPSACACATACACACATGDGPVILLLGPGDFPRHHNRGVLAGLASFRAQYGSYWNDILAAATVAALPVPALFFAFQRRVVESVKTSGIR</sequence>
<dbReference type="InterPro" id="IPR035906">
    <property type="entry name" value="MetI-like_sf"/>
</dbReference>
<evidence type="ECO:0000256" key="2">
    <source>
        <dbReference type="ARBA" id="ARBA00022692"/>
    </source>
</evidence>
<dbReference type="Proteomes" id="UP000603708">
    <property type="component" value="Unassembled WGS sequence"/>
</dbReference>
<evidence type="ECO:0000313" key="7">
    <source>
        <dbReference type="Proteomes" id="UP000603708"/>
    </source>
</evidence>
<proteinExistence type="predicted"/>
<dbReference type="SUPFAM" id="SSF161098">
    <property type="entry name" value="MetI-like"/>
    <property type="match status" value="1"/>
</dbReference>
<keyword evidence="3 5" id="KW-1133">Transmembrane helix</keyword>
<dbReference type="AlphaFoldDB" id="A0A919L831"/>
<name>A0A919L831_9ACTN</name>
<keyword evidence="4 5" id="KW-0472">Membrane</keyword>
<keyword evidence="2 5" id="KW-0812">Transmembrane</keyword>
<feature type="transmembrane region" description="Helical" evidence="5">
    <location>
        <begin position="81"/>
        <end position="99"/>
    </location>
</feature>
<evidence type="ECO:0000313" key="6">
    <source>
        <dbReference type="EMBL" id="GHH87402.1"/>
    </source>
</evidence>
<evidence type="ECO:0000256" key="3">
    <source>
        <dbReference type="ARBA" id="ARBA00022989"/>
    </source>
</evidence>
<evidence type="ECO:0000256" key="5">
    <source>
        <dbReference type="SAM" id="Phobius"/>
    </source>
</evidence>
<organism evidence="6 7">
    <name type="scientific">Streptomyces sulfonofaciens</name>
    <dbReference type="NCBI Taxonomy" id="68272"/>
    <lineage>
        <taxon>Bacteria</taxon>
        <taxon>Bacillati</taxon>
        <taxon>Actinomycetota</taxon>
        <taxon>Actinomycetes</taxon>
        <taxon>Kitasatosporales</taxon>
        <taxon>Streptomycetaceae</taxon>
        <taxon>Streptomyces</taxon>
    </lineage>
</organism>
<gene>
    <name evidence="6" type="ORF">GCM10018793_63090</name>
</gene>
<protein>
    <submittedName>
        <fullName evidence="6">Uncharacterized protein</fullName>
    </submittedName>
</protein>
<comment type="subcellular location">
    <subcellularLocation>
        <location evidence="1">Membrane</location>
        <topology evidence="1">Multi-pass membrane protein</topology>
    </subcellularLocation>
</comment>
<keyword evidence="7" id="KW-1185">Reference proteome</keyword>
<reference evidence="6" key="2">
    <citation type="submission" date="2020-09" db="EMBL/GenBank/DDBJ databases">
        <authorList>
            <person name="Sun Q."/>
            <person name="Ohkuma M."/>
        </authorList>
    </citation>
    <scope>NUCLEOTIDE SEQUENCE</scope>
    <source>
        <strain evidence="6">JCM 5069</strain>
    </source>
</reference>
<comment type="caution">
    <text evidence="6">The sequence shown here is derived from an EMBL/GenBank/DDBJ whole genome shotgun (WGS) entry which is preliminary data.</text>
</comment>
<accession>A0A919L831</accession>
<dbReference type="GO" id="GO:0016020">
    <property type="term" value="C:membrane"/>
    <property type="evidence" value="ECO:0007669"/>
    <property type="project" value="UniProtKB-SubCell"/>
</dbReference>
<dbReference type="RefSeq" id="WP_189938009.1">
    <property type="nucleotide sequence ID" value="NZ_BNCD01000027.1"/>
</dbReference>
<dbReference type="EMBL" id="BNCD01000027">
    <property type="protein sequence ID" value="GHH87402.1"/>
    <property type="molecule type" value="Genomic_DNA"/>
</dbReference>
<evidence type="ECO:0000256" key="4">
    <source>
        <dbReference type="ARBA" id="ARBA00023136"/>
    </source>
</evidence>